<protein>
    <submittedName>
        <fullName evidence="2">Uncharacterized protein</fullName>
    </submittedName>
</protein>
<feature type="chain" id="PRO_5040941054" evidence="1">
    <location>
        <begin position="21"/>
        <end position="199"/>
    </location>
</feature>
<dbReference type="Proteomes" id="UP001243623">
    <property type="component" value="Chromosome"/>
</dbReference>
<accession>A0A9Y2ET56</accession>
<dbReference type="EMBL" id="CP120678">
    <property type="protein sequence ID" value="WIW69575.1"/>
    <property type="molecule type" value="Genomic_DNA"/>
</dbReference>
<reference evidence="2" key="1">
    <citation type="submission" date="2023-03" db="EMBL/GenBank/DDBJ databases">
        <title>Selenobaculum gbiensis gen. nov. sp. nov., a new bacterium isolated from the gut microbiota of IBD patient.</title>
        <authorList>
            <person name="Yeo S."/>
            <person name="Park H."/>
            <person name="Huh C.S."/>
        </authorList>
    </citation>
    <scope>NUCLEOTIDE SEQUENCE</scope>
    <source>
        <strain evidence="2">ICN-92133</strain>
    </source>
</reference>
<dbReference type="AlphaFoldDB" id="A0A9Y2ET56"/>
<keyword evidence="1" id="KW-0732">Signal</keyword>
<sequence>MKILSLLFFFTIILTKSAFAIAPLNSLTIEQAELYGISQVKTESFEFTKPWCAYEEKTTILNESSEHAHLYTSFLLIATESRERAIQKQPAMQIEDTEKIISDYVNLLSFSIQLKGNTSDFCKGTRAFLKQEDSIYPVIYSKIPNNAEKILGESENNYFVQGYVYFDESKVNKEKPVVLIILTDDNREHRFFFDLKKIK</sequence>
<organism evidence="2 3">
    <name type="scientific">Selenobaculum gibii</name>
    <dbReference type="NCBI Taxonomy" id="3054208"/>
    <lineage>
        <taxon>Bacteria</taxon>
        <taxon>Bacillati</taxon>
        <taxon>Bacillota</taxon>
        <taxon>Negativicutes</taxon>
        <taxon>Selenomonadales</taxon>
        <taxon>Selenomonadaceae</taxon>
        <taxon>Selenobaculum</taxon>
    </lineage>
</organism>
<name>A0A9Y2ET56_9FIRM</name>
<feature type="signal peptide" evidence="1">
    <location>
        <begin position="1"/>
        <end position="20"/>
    </location>
</feature>
<keyword evidence="3" id="KW-1185">Reference proteome</keyword>
<dbReference type="RefSeq" id="WP_147668788.1">
    <property type="nucleotide sequence ID" value="NZ_CP120678.1"/>
</dbReference>
<gene>
    <name evidence="2" type="ORF">P3F81_06490</name>
</gene>
<dbReference type="KEGG" id="sgbi:P3F81_06490"/>
<evidence type="ECO:0000313" key="2">
    <source>
        <dbReference type="EMBL" id="WIW69575.1"/>
    </source>
</evidence>
<proteinExistence type="predicted"/>
<evidence type="ECO:0000256" key="1">
    <source>
        <dbReference type="SAM" id="SignalP"/>
    </source>
</evidence>
<evidence type="ECO:0000313" key="3">
    <source>
        <dbReference type="Proteomes" id="UP001243623"/>
    </source>
</evidence>